<evidence type="ECO:0000256" key="3">
    <source>
        <dbReference type="ARBA" id="ARBA00022676"/>
    </source>
</evidence>
<evidence type="ECO:0000256" key="7">
    <source>
        <dbReference type="ARBA" id="ARBA00023136"/>
    </source>
</evidence>
<dbReference type="EMBL" id="MFAH01000045">
    <property type="protein sequence ID" value="OGD70750.1"/>
    <property type="molecule type" value="Genomic_DNA"/>
</dbReference>
<organism evidence="10 11">
    <name type="scientific">Candidatus Collierbacteria bacterium RIFCSPHIGHO2_02_FULL_49_10</name>
    <dbReference type="NCBI Taxonomy" id="1817723"/>
    <lineage>
        <taxon>Bacteria</taxon>
        <taxon>Candidatus Collieribacteriota</taxon>
    </lineage>
</organism>
<comment type="caution">
    <text evidence="10">The sequence shown here is derived from an EMBL/GenBank/DDBJ whole genome shotgun (WGS) entry which is preliminary data.</text>
</comment>
<feature type="transmembrane region" description="Helical" evidence="8">
    <location>
        <begin position="322"/>
        <end position="342"/>
    </location>
</feature>
<evidence type="ECO:0000256" key="6">
    <source>
        <dbReference type="ARBA" id="ARBA00022989"/>
    </source>
</evidence>
<keyword evidence="4" id="KW-0808">Transferase</keyword>
<evidence type="ECO:0000256" key="2">
    <source>
        <dbReference type="ARBA" id="ARBA00022475"/>
    </source>
</evidence>
<feature type="transmembrane region" description="Helical" evidence="8">
    <location>
        <begin position="116"/>
        <end position="135"/>
    </location>
</feature>
<protein>
    <recommendedName>
        <fullName evidence="9">Glycosyltransferase RgtA/B/C/D-like domain-containing protein</fullName>
    </recommendedName>
</protein>
<accession>A0A1F5ETQ8</accession>
<evidence type="ECO:0000256" key="8">
    <source>
        <dbReference type="SAM" id="Phobius"/>
    </source>
</evidence>
<evidence type="ECO:0000259" key="9">
    <source>
        <dbReference type="Pfam" id="PF13231"/>
    </source>
</evidence>
<sequence>MILKDFTAKSKLAKPLVVFILALVVFLALRLPAFTRIPVFVDEAIYIRWSQIMRNEPSLRFLPLSDGKQPLFMWATMPSLKLFHDPLVAGRMVSVGAGLFSLAGIAFLTYVLTGSLALSSLAALVYALLPFSVFFDRMALADSLLSAFGIWSLALGALLVKKPRLDLAMLLGFAIGLGLITKSPAIFFYLSQPLIFLALFDFKSKDVKKKVLKLVGAYLVALILSQAIYNILRLGVNFHLIGSRNQDYLFSIGEVSRHLLNPLVGNMKTTGLWLWYLLTPPFLVCLLASLFSRFRKASLTLILFCAAALVAQALVAKVYTSRYILFAAVPLVVPITFGLSYLTERFKDKRTVIFAAAFLWPIVLSLLFVIKPESAGMPFDMRSGYLEDWTAGWGQKEVANYLIEKANGGQKIVVGTDGFFGTLPDGLQIYTQGTPNITVIGGSPSIKTLPESLTNSLLDKANTVYLVANASRVNLSPQDMSRLELIGSYPKPARADGTHETLLFFQLKR</sequence>
<keyword evidence="6 8" id="KW-1133">Transmembrane helix</keyword>
<proteinExistence type="predicted"/>
<keyword evidence="3" id="KW-0328">Glycosyltransferase</keyword>
<gene>
    <name evidence="10" type="ORF">A3D09_03780</name>
</gene>
<name>A0A1F5ETQ8_9BACT</name>
<dbReference type="PANTHER" id="PTHR33908:SF11">
    <property type="entry name" value="MEMBRANE PROTEIN"/>
    <property type="match status" value="1"/>
</dbReference>
<keyword evidence="5 8" id="KW-0812">Transmembrane</keyword>
<feature type="domain" description="Glycosyltransferase RgtA/B/C/D-like" evidence="9">
    <location>
        <begin position="70"/>
        <end position="225"/>
    </location>
</feature>
<dbReference type="GO" id="GO:0009103">
    <property type="term" value="P:lipopolysaccharide biosynthetic process"/>
    <property type="evidence" value="ECO:0007669"/>
    <property type="project" value="UniProtKB-ARBA"/>
</dbReference>
<dbReference type="PANTHER" id="PTHR33908">
    <property type="entry name" value="MANNOSYLTRANSFERASE YKCB-RELATED"/>
    <property type="match status" value="1"/>
</dbReference>
<dbReference type="Pfam" id="PF13231">
    <property type="entry name" value="PMT_2"/>
    <property type="match status" value="1"/>
</dbReference>
<dbReference type="InterPro" id="IPR038731">
    <property type="entry name" value="RgtA/B/C-like"/>
</dbReference>
<reference evidence="10 11" key="1">
    <citation type="journal article" date="2016" name="Nat. Commun.">
        <title>Thousands of microbial genomes shed light on interconnected biogeochemical processes in an aquifer system.</title>
        <authorList>
            <person name="Anantharaman K."/>
            <person name="Brown C.T."/>
            <person name="Hug L.A."/>
            <person name="Sharon I."/>
            <person name="Castelle C.J."/>
            <person name="Probst A.J."/>
            <person name="Thomas B.C."/>
            <person name="Singh A."/>
            <person name="Wilkins M.J."/>
            <person name="Karaoz U."/>
            <person name="Brodie E.L."/>
            <person name="Williams K.H."/>
            <person name="Hubbard S.S."/>
            <person name="Banfield J.F."/>
        </authorList>
    </citation>
    <scope>NUCLEOTIDE SEQUENCE [LARGE SCALE GENOMIC DNA]</scope>
</reference>
<dbReference type="GO" id="GO:0005886">
    <property type="term" value="C:plasma membrane"/>
    <property type="evidence" value="ECO:0007669"/>
    <property type="project" value="UniProtKB-SubCell"/>
</dbReference>
<evidence type="ECO:0000256" key="5">
    <source>
        <dbReference type="ARBA" id="ARBA00022692"/>
    </source>
</evidence>
<feature type="transmembrane region" description="Helical" evidence="8">
    <location>
        <begin position="273"/>
        <end position="291"/>
    </location>
</feature>
<comment type="subcellular location">
    <subcellularLocation>
        <location evidence="1">Cell membrane</location>
        <topology evidence="1">Multi-pass membrane protein</topology>
    </subcellularLocation>
</comment>
<keyword evidence="7 8" id="KW-0472">Membrane</keyword>
<feature type="transmembrane region" description="Helical" evidence="8">
    <location>
        <begin position="167"/>
        <end position="190"/>
    </location>
</feature>
<feature type="transmembrane region" description="Helical" evidence="8">
    <location>
        <begin position="351"/>
        <end position="370"/>
    </location>
</feature>
<evidence type="ECO:0000313" key="11">
    <source>
        <dbReference type="Proteomes" id="UP000177390"/>
    </source>
</evidence>
<feature type="transmembrane region" description="Helical" evidence="8">
    <location>
        <begin position="144"/>
        <end position="161"/>
    </location>
</feature>
<feature type="transmembrane region" description="Helical" evidence="8">
    <location>
        <begin position="211"/>
        <end position="232"/>
    </location>
</feature>
<feature type="transmembrane region" description="Helical" evidence="8">
    <location>
        <begin position="88"/>
        <end position="110"/>
    </location>
</feature>
<dbReference type="InterPro" id="IPR050297">
    <property type="entry name" value="LipidA_mod_glycosyltrf_83"/>
</dbReference>
<feature type="transmembrane region" description="Helical" evidence="8">
    <location>
        <begin position="12"/>
        <end position="29"/>
    </location>
</feature>
<evidence type="ECO:0000256" key="1">
    <source>
        <dbReference type="ARBA" id="ARBA00004651"/>
    </source>
</evidence>
<dbReference type="Proteomes" id="UP000177390">
    <property type="component" value="Unassembled WGS sequence"/>
</dbReference>
<evidence type="ECO:0000256" key="4">
    <source>
        <dbReference type="ARBA" id="ARBA00022679"/>
    </source>
</evidence>
<feature type="transmembrane region" description="Helical" evidence="8">
    <location>
        <begin position="298"/>
        <end position="316"/>
    </location>
</feature>
<dbReference type="GO" id="GO:0016763">
    <property type="term" value="F:pentosyltransferase activity"/>
    <property type="evidence" value="ECO:0007669"/>
    <property type="project" value="TreeGrafter"/>
</dbReference>
<dbReference type="AlphaFoldDB" id="A0A1F5ETQ8"/>
<evidence type="ECO:0000313" key="10">
    <source>
        <dbReference type="EMBL" id="OGD70750.1"/>
    </source>
</evidence>
<keyword evidence="2" id="KW-1003">Cell membrane</keyword>